<evidence type="ECO:0000256" key="6">
    <source>
        <dbReference type="ARBA" id="ARBA00023163"/>
    </source>
</evidence>
<sequence length="1212" mass="135433">MTKSDLAIQVMKRTYYLYNTVDDGETTEDFGYTPISTLADNFVGVIMSEAYAREILRRNVAQICQTIGWNGINSTPLDILVHVLEKYICTLGTQANRYAEQFNRTEPNLHDLGLVFRDLHVHLPELAEYTRCVPPVPPPVNVEKFPKPKESNLNFLKPGSHEVVTRPMHVHEHLPPMYPEKERDTPVVAGTVEIKQNGIDNIDSNATCTSPEISVTDSPEKPKDIFKRPIDPVSLPNSKRPRLRLEEEERTREISSVIMTMSGFLSPAREGKLPEARPPTIISEKHHDKHKVNSHHSNSIKAPILEKSDKKSKKNKLLNGKIMKSKRKDKSHKGESSKSKDSNKLDRYPPGYPMKSKDVHPTHHNHVTMPAPKALPHPSKPTIPPAQNTTLVPSPAPVLPVPEAIRPVIKQEPPDTPPPVVQPTIEDTIPVPRKIPISKSPLVSNSLPVNKNLSSTSSLIPETEIKKEVLDEEEKLASQPDRSKVNIFKRISNKNKEDRNPLEVVQEKLQSDIMISRLQNSAHNVASENVHVSNNEPIVNNNNSALDLSKEIDIRANEVISIDDDSMDIHTMPQTKHLPPEPRPSISINKSLQQPYSKDVASVGPKIKKEKKHKDKKDKAAKLEAKLLKKQQQQLAFEMAQAEKKKMKLGNVKPKSSRPKNESKLPQMPPGFPFFPAMPPGRGLMPGPGLIPNPGLIPGSDFLAGLANNPALRGLPSPNLMSNPFALGASGPGLIPGPSFLPGLGPGIPNHLMPMGNFPHTSRSQSMKIPPMLRRPSLEVIPVDNNDDDRGMHKSPNLHRDKDRHDNKHKSPTIPNILQKPKSKSHKDHKSLYKMPPVQPDITIELNPPKIEPVRQEPPREPPPPVRLPTPEPEVKVIEKVDPEPQPEPVKAPTPEVIHEKDVESADKKKDKSHKKEKKDKDSIKIKKKKDKKDKNKEKTDKKKEKEERQEEKDRIKKEKKDKKKEKATDGLVPKLTLKLGSSNSNSPMPPSSPDIFKLNIKPVVKKEEEESPMPKEEPVSREHSRSPELAQISALVTRPPKQKHSKHNHVGEMESQPSSPPSVNSPSRKNRPPSSHSKYKRILFKPMLKKGHMEGFEDDTASISEDPVPQATTPKPSGPLPTPYYVDEHGNKIWVCPACGRQDNGSPMIGCDGCDGWYHWECVGITEEPGATEDWFCKSCLAKRAAMVLAGVTSGKKRGRKPKGEKVRDCH</sequence>
<feature type="compositionally biased region" description="Polar residues" evidence="9">
    <location>
        <begin position="201"/>
        <end position="217"/>
    </location>
</feature>
<keyword evidence="5" id="KW-0805">Transcription regulation</keyword>
<keyword evidence="2" id="KW-0479">Metal-binding</keyword>
<dbReference type="PANTHER" id="PTHR46452">
    <property type="entry name" value="TRANSCRIPTION INITIATION FACTOR TFIID SUBUNIT 3"/>
    <property type="match status" value="1"/>
</dbReference>
<keyword evidence="12" id="KW-1185">Reference proteome</keyword>
<dbReference type="PROSITE" id="PS01359">
    <property type="entry name" value="ZF_PHD_1"/>
    <property type="match status" value="1"/>
</dbReference>
<keyword evidence="3 8" id="KW-0863">Zinc-finger</keyword>
<dbReference type="Pfam" id="PF00628">
    <property type="entry name" value="PHD"/>
    <property type="match status" value="1"/>
</dbReference>
<gene>
    <name evidence="11" type="ORF">PAPOLLO_LOCUS5198</name>
</gene>
<dbReference type="CDD" id="cd15522">
    <property type="entry name" value="PHD_TAF3"/>
    <property type="match status" value="1"/>
</dbReference>
<dbReference type="PANTHER" id="PTHR46452:SF1">
    <property type="entry name" value="TRANSCRIPTION INITIATION FACTOR TFIID SUBUNIT 3"/>
    <property type="match status" value="1"/>
</dbReference>
<dbReference type="EMBL" id="CAJQZP010000295">
    <property type="protein sequence ID" value="CAG4954970.1"/>
    <property type="molecule type" value="Genomic_DNA"/>
</dbReference>
<dbReference type="InterPro" id="IPR019786">
    <property type="entry name" value="Zinc_finger_PHD-type_CS"/>
</dbReference>
<feature type="compositionally biased region" description="Polar residues" evidence="9">
    <location>
        <begin position="586"/>
        <end position="596"/>
    </location>
</feature>
<feature type="region of interest" description="Disordered" evidence="9">
    <location>
        <begin position="645"/>
        <end position="669"/>
    </location>
</feature>
<evidence type="ECO:0000256" key="7">
    <source>
        <dbReference type="ARBA" id="ARBA00023242"/>
    </source>
</evidence>
<dbReference type="Pfam" id="PF07524">
    <property type="entry name" value="Bromo_TP"/>
    <property type="match status" value="1"/>
</dbReference>
<evidence type="ECO:0000256" key="5">
    <source>
        <dbReference type="ARBA" id="ARBA00023015"/>
    </source>
</evidence>
<dbReference type="GO" id="GO:0008270">
    <property type="term" value="F:zinc ion binding"/>
    <property type="evidence" value="ECO:0007669"/>
    <property type="project" value="UniProtKB-KW"/>
</dbReference>
<feature type="region of interest" description="Disordered" evidence="9">
    <location>
        <begin position="201"/>
        <end position="250"/>
    </location>
</feature>
<dbReference type="GO" id="GO:0002039">
    <property type="term" value="F:p53 binding"/>
    <property type="evidence" value="ECO:0007669"/>
    <property type="project" value="TreeGrafter"/>
</dbReference>
<dbReference type="SMART" id="SM00576">
    <property type="entry name" value="BTP"/>
    <property type="match status" value="1"/>
</dbReference>
<evidence type="ECO:0000256" key="8">
    <source>
        <dbReference type="PROSITE-ProRule" id="PRU00146"/>
    </source>
</evidence>
<feature type="compositionally biased region" description="Basic and acidic residues" evidence="9">
    <location>
        <begin position="332"/>
        <end position="347"/>
    </location>
</feature>
<keyword evidence="4" id="KW-0862">Zinc</keyword>
<feature type="compositionally biased region" description="Basic residues" evidence="9">
    <location>
        <begin position="606"/>
        <end position="616"/>
    </location>
</feature>
<dbReference type="PROSITE" id="PS50016">
    <property type="entry name" value="ZF_PHD_2"/>
    <property type="match status" value="1"/>
</dbReference>
<organism evidence="11 12">
    <name type="scientific">Parnassius apollo</name>
    <name type="common">Apollo butterfly</name>
    <name type="synonym">Papilio apollo</name>
    <dbReference type="NCBI Taxonomy" id="110799"/>
    <lineage>
        <taxon>Eukaryota</taxon>
        <taxon>Metazoa</taxon>
        <taxon>Ecdysozoa</taxon>
        <taxon>Arthropoda</taxon>
        <taxon>Hexapoda</taxon>
        <taxon>Insecta</taxon>
        <taxon>Pterygota</taxon>
        <taxon>Neoptera</taxon>
        <taxon>Endopterygota</taxon>
        <taxon>Lepidoptera</taxon>
        <taxon>Glossata</taxon>
        <taxon>Ditrysia</taxon>
        <taxon>Papilionoidea</taxon>
        <taxon>Papilionidae</taxon>
        <taxon>Parnassiinae</taxon>
        <taxon>Parnassini</taxon>
        <taxon>Parnassius</taxon>
        <taxon>Parnassius</taxon>
    </lineage>
</organism>
<evidence type="ECO:0000256" key="2">
    <source>
        <dbReference type="ARBA" id="ARBA00022723"/>
    </source>
</evidence>
<feature type="compositionally biased region" description="Basic and acidic residues" evidence="9">
    <location>
        <begin position="1005"/>
        <end position="1027"/>
    </location>
</feature>
<keyword evidence="6" id="KW-0804">Transcription</keyword>
<evidence type="ECO:0000259" key="10">
    <source>
        <dbReference type="PROSITE" id="PS50016"/>
    </source>
</evidence>
<feature type="domain" description="PHD-type" evidence="10">
    <location>
        <begin position="1134"/>
        <end position="1184"/>
    </location>
</feature>
<dbReference type="InterPro" id="IPR019787">
    <property type="entry name" value="Znf_PHD-finger"/>
</dbReference>
<dbReference type="InterPro" id="IPR001965">
    <property type="entry name" value="Znf_PHD"/>
</dbReference>
<evidence type="ECO:0000256" key="1">
    <source>
        <dbReference type="ARBA" id="ARBA00004123"/>
    </source>
</evidence>
<feature type="region of interest" description="Disordered" evidence="9">
    <location>
        <begin position="283"/>
        <end position="383"/>
    </location>
</feature>
<dbReference type="OrthoDB" id="436852at2759"/>
<proteinExistence type="predicted"/>
<dbReference type="SMART" id="SM00249">
    <property type="entry name" value="PHD"/>
    <property type="match status" value="1"/>
</dbReference>
<feature type="compositionally biased region" description="Pro residues" evidence="9">
    <location>
        <begin position="861"/>
        <end position="872"/>
    </location>
</feature>
<feature type="compositionally biased region" description="Basic and acidic residues" evidence="9">
    <location>
        <begin position="873"/>
        <end position="883"/>
    </location>
</feature>
<feature type="region of interest" description="Disordered" evidence="9">
    <location>
        <begin position="1099"/>
        <end position="1120"/>
    </location>
</feature>
<feature type="compositionally biased region" description="Basic and acidic residues" evidence="9">
    <location>
        <begin position="218"/>
        <end position="230"/>
    </location>
</feature>
<dbReference type="GO" id="GO:0045944">
    <property type="term" value="P:positive regulation of transcription by RNA polymerase II"/>
    <property type="evidence" value="ECO:0007669"/>
    <property type="project" value="TreeGrafter"/>
</dbReference>
<dbReference type="GO" id="GO:0005669">
    <property type="term" value="C:transcription factor TFIID complex"/>
    <property type="evidence" value="ECO:0007669"/>
    <property type="project" value="TreeGrafter"/>
</dbReference>
<name>A0A8S3WEI1_PARAO</name>
<accession>A0A8S3WEI1</accession>
<feature type="compositionally biased region" description="Basic and acidic residues" evidence="9">
    <location>
        <begin position="788"/>
        <end position="806"/>
    </location>
</feature>
<dbReference type="Proteomes" id="UP000691718">
    <property type="component" value="Unassembled WGS sequence"/>
</dbReference>
<evidence type="ECO:0000256" key="9">
    <source>
        <dbReference type="SAM" id="MobiDB-lite"/>
    </source>
</evidence>
<keyword evidence="7" id="KW-0539">Nucleus</keyword>
<feature type="region of interest" description="Disordered" evidence="9">
    <location>
        <begin position="574"/>
        <end position="618"/>
    </location>
</feature>
<feature type="compositionally biased region" description="Basic and acidic residues" evidence="9">
    <location>
        <begin position="933"/>
        <end position="969"/>
    </location>
</feature>
<comment type="subcellular location">
    <subcellularLocation>
        <location evidence="1">Nucleus</location>
    </subcellularLocation>
</comment>
<feature type="compositionally biased region" description="Basic and acidic residues" evidence="9">
    <location>
        <begin position="897"/>
        <end position="910"/>
    </location>
</feature>
<dbReference type="InterPro" id="IPR006565">
    <property type="entry name" value="BTP"/>
</dbReference>
<evidence type="ECO:0000256" key="3">
    <source>
        <dbReference type="ARBA" id="ARBA00022771"/>
    </source>
</evidence>
<feature type="compositionally biased region" description="Pro residues" evidence="9">
    <location>
        <begin position="373"/>
        <end position="383"/>
    </location>
</feature>
<protein>
    <submittedName>
        <fullName evidence="11">(apollo) hypothetical protein</fullName>
    </submittedName>
</protein>
<evidence type="ECO:0000313" key="12">
    <source>
        <dbReference type="Proteomes" id="UP000691718"/>
    </source>
</evidence>
<dbReference type="AlphaFoldDB" id="A0A8S3WEI1"/>
<feature type="region of interest" description="Disordered" evidence="9">
    <location>
        <begin position="780"/>
        <end position="1082"/>
    </location>
</feature>
<reference evidence="11" key="1">
    <citation type="submission" date="2021-04" db="EMBL/GenBank/DDBJ databases">
        <authorList>
            <person name="Tunstrom K."/>
        </authorList>
    </citation>
    <scope>NUCLEOTIDE SEQUENCE</scope>
</reference>
<comment type="caution">
    <text evidence="11">The sequence shown here is derived from an EMBL/GenBank/DDBJ whole genome shotgun (WGS) entry which is preliminary data.</text>
</comment>
<evidence type="ECO:0000256" key="4">
    <source>
        <dbReference type="ARBA" id="ARBA00022833"/>
    </source>
</evidence>
<evidence type="ECO:0000313" key="11">
    <source>
        <dbReference type="EMBL" id="CAG4954970.1"/>
    </source>
</evidence>
<feature type="compositionally biased region" description="Low complexity" evidence="9">
    <location>
        <begin position="1056"/>
        <end position="1077"/>
    </location>
</feature>